<reference evidence="2 3" key="1">
    <citation type="journal article" date="2019" name="Nat. Ecol. Evol.">
        <title>Megaphylogeny resolves global patterns of mushroom evolution.</title>
        <authorList>
            <person name="Varga T."/>
            <person name="Krizsan K."/>
            <person name="Foldi C."/>
            <person name="Dima B."/>
            <person name="Sanchez-Garcia M."/>
            <person name="Sanchez-Ramirez S."/>
            <person name="Szollosi G.J."/>
            <person name="Szarkandi J.G."/>
            <person name="Papp V."/>
            <person name="Albert L."/>
            <person name="Andreopoulos W."/>
            <person name="Angelini C."/>
            <person name="Antonin V."/>
            <person name="Barry K.W."/>
            <person name="Bougher N.L."/>
            <person name="Buchanan P."/>
            <person name="Buyck B."/>
            <person name="Bense V."/>
            <person name="Catcheside P."/>
            <person name="Chovatia M."/>
            <person name="Cooper J."/>
            <person name="Damon W."/>
            <person name="Desjardin D."/>
            <person name="Finy P."/>
            <person name="Geml J."/>
            <person name="Haridas S."/>
            <person name="Hughes K."/>
            <person name="Justo A."/>
            <person name="Karasinski D."/>
            <person name="Kautmanova I."/>
            <person name="Kiss B."/>
            <person name="Kocsube S."/>
            <person name="Kotiranta H."/>
            <person name="LaButti K.M."/>
            <person name="Lechner B.E."/>
            <person name="Liimatainen K."/>
            <person name="Lipzen A."/>
            <person name="Lukacs Z."/>
            <person name="Mihaltcheva S."/>
            <person name="Morgado L.N."/>
            <person name="Niskanen T."/>
            <person name="Noordeloos M.E."/>
            <person name="Ohm R.A."/>
            <person name="Ortiz-Santana B."/>
            <person name="Ovrebo C."/>
            <person name="Racz N."/>
            <person name="Riley R."/>
            <person name="Savchenko A."/>
            <person name="Shiryaev A."/>
            <person name="Soop K."/>
            <person name="Spirin V."/>
            <person name="Szebenyi C."/>
            <person name="Tomsovsky M."/>
            <person name="Tulloss R.E."/>
            <person name="Uehling J."/>
            <person name="Grigoriev I.V."/>
            <person name="Vagvolgyi C."/>
            <person name="Papp T."/>
            <person name="Martin F.M."/>
            <person name="Miettinen O."/>
            <person name="Hibbett D.S."/>
            <person name="Nagy L.G."/>
        </authorList>
    </citation>
    <scope>NUCLEOTIDE SEQUENCE [LARGE SCALE GENOMIC DNA]</scope>
    <source>
        <strain evidence="2 3">OMC1185</strain>
    </source>
</reference>
<feature type="compositionally biased region" description="Acidic residues" evidence="1">
    <location>
        <begin position="51"/>
        <end position="60"/>
    </location>
</feature>
<evidence type="ECO:0000313" key="3">
    <source>
        <dbReference type="Proteomes" id="UP000305948"/>
    </source>
</evidence>
<organism evidence="2 3">
    <name type="scientific">Heliocybe sulcata</name>
    <dbReference type="NCBI Taxonomy" id="5364"/>
    <lineage>
        <taxon>Eukaryota</taxon>
        <taxon>Fungi</taxon>
        <taxon>Dikarya</taxon>
        <taxon>Basidiomycota</taxon>
        <taxon>Agaricomycotina</taxon>
        <taxon>Agaricomycetes</taxon>
        <taxon>Gloeophyllales</taxon>
        <taxon>Gloeophyllaceae</taxon>
        <taxon>Heliocybe</taxon>
    </lineage>
</organism>
<sequence>MSLFCFSPRHSAYSDRRRRYKEGPRRALPRKRAYRVRFDDSAESIRRYPPEDLDSSDDDAIPNGPRIQTRPAFPIPPLTSRSASYVPYTPSYLVPKAAPAAWGPTSPVMEIFNSRYTPAYLYCQAPDRIFYCGWIYGRQRIRVQTLGYPYPWIALDAATRQWIGKWLPNERIVVM</sequence>
<accession>A0A5C3MSS0</accession>
<keyword evidence="3" id="KW-1185">Reference proteome</keyword>
<feature type="region of interest" description="Disordered" evidence="1">
    <location>
        <begin position="43"/>
        <end position="67"/>
    </location>
</feature>
<proteinExistence type="predicted"/>
<name>A0A5C3MSS0_9AGAM</name>
<protein>
    <submittedName>
        <fullName evidence="2">Uncharacterized protein</fullName>
    </submittedName>
</protein>
<evidence type="ECO:0000256" key="1">
    <source>
        <dbReference type="SAM" id="MobiDB-lite"/>
    </source>
</evidence>
<gene>
    <name evidence="2" type="ORF">OE88DRAFT_538349</name>
</gene>
<dbReference type="AlphaFoldDB" id="A0A5C3MSS0"/>
<dbReference type="Proteomes" id="UP000305948">
    <property type="component" value="Unassembled WGS sequence"/>
</dbReference>
<evidence type="ECO:0000313" key="2">
    <source>
        <dbReference type="EMBL" id="TFK48529.1"/>
    </source>
</evidence>
<dbReference type="EMBL" id="ML213519">
    <property type="protein sequence ID" value="TFK48529.1"/>
    <property type="molecule type" value="Genomic_DNA"/>
</dbReference>